<dbReference type="PANTHER" id="PTHR43155:SF2">
    <property type="entry name" value="CYCLIC DI-GMP PHOSPHODIESTERASE PA4108"/>
    <property type="match status" value="1"/>
</dbReference>
<dbReference type="InterPro" id="IPR037522">
    <property type="entry name" value="HD_GYP_dom"/>
</dbReference>
<dbReference type="PANTHER" id="PTHR43155">
    <property type="entry name" value="CYCLIC DI-GMP PHOSPHODIESTERASE PA4108-RELATED"/>
    <property type="match status" value="1"/>
</dbReference>
<protein>
    <submittedName>
        <fullName evidence="3">Metal dependent phosphohydrolase</fullName>
    </submittedName>
</protein>
<dbReference type="GO" id="GO:0016787">
    <property type="term" value="F:hydrolase activity"/>
    <property type="evidence" value="ECO:0007669"/>
    <property type="project" value="UniProtKB-KW"/>
</dbReference>
<dbReference type="STRING" id="588581.Cpap_1092"/>
<dbReference type="Pfam" id="PF13487">
    <property type="entry name" value="HD_5"/>
    <property type="match status" value="1"/>
</dbReference>
<sequence>MEREYVKVSKDIMDSILADDVYTRGGNMIVPADTLISEHIIKKLEAFRVERVPIYRSHSILGNEYLSDMSISDSQKQYIEDVNATKEILRNLAIGKELDIDNVKTITDNIYERLSDVNTIIECINSIKVADQYTYSHSVNVAFYSMLLGKWMNLSKLQVKDLAMAGLLHDIGKSKISAEIMNKKGPLSESEFDIIKRHPIYGYDIIKNIPDITIEIKRAVILHHEKENGTGYPFGIQGNKKNLYAKIITAADIFDAITSERVYKERQTPFSAFKEMEKIGYDIVDPMVMGVMFDNMPRYYIGSKVKLDNGEIGEVVYVPSSCAYAPVVKINEDFVDFAKEKEALISELL</sequence>
<evidence type="ECO:0000313" key="4">
    <source>
        <dbReference type="Proteomes" id="UP000003860"/>
    </source>
</evidence>
<dbReference type="OrthoDB" id="9804747at2"/>
<dbReference type="InterPro" id="IPR003607">
    <property type="entry name" value="HD/PDEase_dom"/>
</dbReference>
<evidence type="ECO:0000313" key="3">
    <source>
        <dbReference type="EMBL" id="EGD46708.1"/>
    </source>
</evidence>
<reference evidence="3" key="2">
    <citation type="submission" date="2011-01" db="EMBL/GenBank/DDBJ databases">
        <title>The Non-contiguous Finished genome of Clostridium papyrosolvens.</title>
        <authorList>
            <person name="Lucas S."/>
            <person name="Copeland A."/>
            <person name="Lapidus A."/>
            <person name="Cheng J.-F."/>
            <person name="Goodwin L."/>
            <person name="Pitluck S."/>
            <person name="Misra M."/>
            <person name="Chertkov O."/>
            <person name="Detter J.C."/>
            <person name="Han C."/>
            <person name="Tapia R."/>
            <person name="Land M."/>
            <person name="Hauser L."/>
            <person name="Kyrpides N."/>
            <person name="Ivanova N."/>
            <person name="Pagani I."/>
            <person name="Mouttaki H."/>
            <person name="He Z."/>
            <person name="Zhou J."/>
            <person name="Hemme C.L."/>
            <person name="Woyke T."/>
        </authorList>
    </citation>
    <scope>NUCLEOTIDE SEQUENCE [LARGE SCALE GENOMIC DNA]</scope>
    <source>
        <strain evidence="3">DSM 2782</strain>
    </source>
</reference>
<dbReference type="PROSITE" id="PS51832">
    <property type="entry name" value="HD_GYP"/>
    <property type="match status" value="1"/>
</dbReference>
<keyword evidence="4" id="KW-1185">Reference proteome</keyword>
<accession>F1TG89</accession>
<dbReference type="InterPro" id="IPR006674">
    <property type="entry name" value="HD_domain"/>
</dbReference>
<dbReference type="InterPro" id="IPR006675">
    <property type="entry name" value="HDIG_dom"/>
</dbReference>
<organism evidence="3 4">
    <name type="scientific">Ruminiclostridium papyrosolvens DSM 2782</name>
    <dbReference type="NCBI Taxonomy" id="588581"/>
    <lineage>
        <taxon>Bacteria</taxon>
        <taxon>Bacillati</taxon>
        <taxon>Bacillota</taxon>
        <taxon>Clostridia</taxon>
        <taxon>Eubacteriales</taxon>
        <taxon>Oscillospiraceae</taxon>
        <taxon>Ruminiclostridium</taxon>
    </lineage>
</organism>
<feature type="domain" description="HD-GYP" evidence="2">
    <location>
        <begin position="112"/>
        <end position="308"/>
    </location>
</feature>
<reference evidence="3" key="1">
    <citation type="submission" date="2009-07" db="EMBL/GenBank/DDBJ databases">
        <authorList>
            <consortium name="US DOE Joint Genome Institute (JGI-PGF)"/>
            <person name="Lucas S."/>
            <person name="Copeland A."/>
            <person name="Lapidus A."/>
            <person name="Glavina del Rio T."/>
            <person name="Tice H."/>
            <person name="Bruce D."/>
            <person name="Goodwin L."/>
            <person name="Pitluck S."/>
            <person name="Larimer F."/>
            <person name="Land M.L."/>
            <person name="Mouttaki H."/>
            <person name="He Z."/>
            <person name="Zhou J."/>
            <person name="Hemme C.L."/>
        </authorList>
    </citation>
    <scope>NUCLEOTIDE SEQUENCE</scope>
    <source>
        <strain evidence="3">DSM 2782</strain>
    </source>
</reference>
<evidence type="ECO:0000259" key="1">
    <source>
        <dbReference type="PROSITE" id="PS51831"/>
    </source>
</evidence>
<name>F1TG89_9FIRM</name>
<dbReference type="PROSITE" id="PS51831">
    <property type="entry name" value="HD"/>
    <property type="match status" value="1"/>
</dbReference>
<dbReference type="eggNOG" id="COG2206">
    <property type="taxonomic scope" value="Bacteria"/>
</dbReference>
<dbReference type="AlphaFoldDB" id="F1TG89"/>
<dbReference type="Proteomes" id="UP000003860">
    <property type="component" value="Unassembled WGS sequence"/>
</dbReference>
<dbReference type="CDD" id="cd00077">
    <property type="entry name" value="HDc"/>
    <property type="match status" value="1"/>
</dbReference>
<proteinExistence type="predicted"/>
<dbReference type="SUPFAM" id="SSF109604">
    <property type="entry name" value="HD-domain/PDEase-like"/>
    <property type="match status" value="1"/>
</dbReference>
<dbReference type="EMBL" id="ACXX02000012">
    <property type="protein sequence ID" value="EGD46708.1"/>
    <property type="molecule type" value="Genomic_DNA"/>
</dbReference>
<comment type="caution">
    <text evidence="3">The sequence shown here is derived from an EMBL/GenBank/DDBJ whole genome shotgun (WGS) entry which is preliminary data.</text>
</comment>
<feature type="domain" description="HD" evidence="1">
    <location>
        <begin position="134"/>
        <end position="257"/>
    </location>
</feature>
<evidence type="ECO:0000259" key="2">
    <source>
        <dbReference type="PROSITE" id="PS51832"/>
    </source>
</evidence>
<dbReference type="NCBIfam" id="TIGR00277">
    <property type="entry name" value="HDIG"/>
    <property type="match status" value="1"/>
</dbReference>
<gene>
    <name evidence="3" type="ORF">Cpap_1092</name>
</gene>
<dbReference type="SMART" id="SM00471">
    <property type="entry name" value="HDc"/>
    <property type="match status" value="1"/>
</dbReference>
<dbReference type="Gene3D" id="1.10.3210.10">
    <property type="entry name" value="Hypothetical protein af1432"/>
    <property type="match status" value="1"/>
</dbReference>
<dbReference type="RefSeq" id="WP_004621121.1">
    <property type="nucleotide sequence ID" value="NZ_ACXX02000012.1"/>
</dbReference>